<sequence>MFWRRLDLPGHDACRLEKHGDGWQLDGAAVFRSENGQPARLDYRVHCDKAWHAKWGRVRGWVGSLAVDFAISRAGNGGWTLNDHPVPELAHCTDLDLGFTPATNLLALRRLNLKVGESAESPAAWLDLDDEGLSALAQTYERRSDKEYWYQAARFDYEALLVVTPEGFVTDYPKLWQTEA</sequence>
<dbReference type="Pfam" id="PF06475">
    <property type="entry name" value="Glycolipid_bind"/>
    <property type="match status" value="1"/>
</dbReference>
<keyword evidence="2" id="KW-1185">Reference proteome</keyword>
<dbReference type="EMBL" id="BAABGJ010000020">
    <property type="protein sequence ID" value="GAA4341389.1"/>
    <property type="molecule type" value="Genomic_DNA"/>
</dbReference>
<evidence type="ECO:0000313" key="2">
    <source>
        <dbReference type="Proteomes" id="UP001500975"/>
    </source>
</evidence>
<dbReference type="InterPro" id="IPR009467">
    <property type="entry name" value="Glycolipid-bd_prot_put"/>
</dbReference>
<comment type="caution">
    <text evidence="1">The sequence shown here is derived from an EMBL/GenBank/DDBJ whole genome shotgun (WGS) entry which is preliminary data.</text>
</comment>
<dbReference type="Proteomes" id="UP001500975">
    <property type="component" value="Unassembled WGS sequence"/>
</dbReference>
<evidence type="ECO:0000313" key="1">
    <source>
        <dbReference type="EMBL" id="GAA4341389.1"/>
    </source>
</evidence>
<organism evidence="1 2">
    <name type="scientific">Variovorax defluvii</name>
    <dbReference type="NCBI Taxonomy" id="913761"/>
    <lineage>
        <taxon>Bacteria</taxon>
        <taxon>Pseudomonadati</taxon>
        <taxon>Pseudomonadota</taxon>
        <taxon>Betaproteobacteria</taxon>
        <taxon>Burkholderiales</taxon>
        <taxon>Comamonadaceae</taxon>
        <taxon>Variovorax</taxon>
    </lineage>
</organism>
<proteinExistence type="predicted"/>
<dbReference type="SUPFAM" id="SSF159275">
    <property type="entry name" value="PA1994-like"/>
    <property type="match status" value="1"/>
</dbReference>
<accession>A0ABP8HMH0</accession>
<name>A0ABP8HMH0_9BURK</name>
<protein>
    <submittedName>
        <fullName evidence="1">Glycolipid-binding domain-containing protein</fullName>
    </submittedName>
</protein>
<gene>
    <name evidence="1" type="ORF">GCM10023165_22020</name>
</gene>
<reference evidence="2" key="1">
    <citation type="journal article" date="2019" name="Int. J. Syst. Evol. Microbiol.">
        <title>The Global Catalogue of Microorganisms (GCM) 10K type strain sequencing project: providing services to taxonomists for standard genome sequencing and annotation.</title>
        <authorList>
            <consortium name="The Broad Institute Genomics Platform"/>
            <consortium name="The Broad Institute Genome Sequencing Center for Infectious Disease"/>
            <person name="Wu L."/>
            <person name="Ma J."/>
        </authorList>
    </citation>
    <scope>NUCLEOTIDE SEQUENCE [LARGE SCALE GENOMIC DNA]</scope>
    <source>
        <strain evidence="2">JCM 17804</strain>
    </source>
</reference>